<evidence type="ECO:0000313" key="2">
    <source>
        <dbReference type="EMBL" id="GAF78403.1"/>
    </source>
</evidence>
<keyword evidence="1" id="KW-0378">Hydrolase</keyword>
<feature type="non-terminal residue" evidence="2">
    <location>
        <position position="1"/>
    </location>
</feature>
<dbReference type="AlphaFoldDB" id="X0SBH1"/>
<comment type="caution">
    <text evidence="2">The sequence shown here is derived from an EMBL/GenBank/DDBJ whole genome shotgun (WGS) entry which is preliminary data.</text>
</comment>
<proteinExistence type="predicted"/>
<dbReference type="EMBL" id="BARS01007107">
    <property type="protein sequence ID" value="GAF78403.1"/>
    <property type="molecule type" value="Genomic_DNA"/>
</dbReference>
<reference evidence="2" key="1">
    <citation type="journal article" date="2014" name="Front. Microbiol.">
        <title>High frequency of phylogenetically diverse reductive dehalogenase-homologous genes in deep subseafloor sedimentary metagenomes.</title>
        <authorList>
            <person name="Kawai M."/>
            <person name="Futagami T."/>
            <person name="Toyoda A."/>
            <person name="Takaki Y."/>
            <person name="Nishi S."/>
            <person name="Hori S."/>
            <person name="Arai W."/>
            <person name="Tsubouchi T."/>
            <person name="Morono Y."/>
            <person name="Uchiyama I."/>
            <person name="Ito T."/>
            <person name="Fujiyama A."/>
            <person name="Inagaki F."/>
            <person name="Takami H."/>
        </authorList>
    </citation>
    <scope>NUCLEOTIDE SEQUENCE</scope>
    <source>
        <strain evidence="2">Expedition CK06-06</strain>
    </source>
</reference>
<organism evidence="2">
    <name type="scientific">marine sediment metagenome</name>
    <dbReference type="NCBI Taxonomy" id="412755"/>
    <lineage>
        <taxon>unclassified sequences</taxon>
        <taxon>metagenomes</taxon>
        <taxon>ecological metagenomes</taxon>
    </lineage>
</organism>
<accession>X0SBH1</accession>
<dbReference type="PANTHER" id="PTHR43156:SF2">
    <property type="entry name" value="STAGE II SPORULATION PROTEIN E"/>
    <property type="match status" value="1"/>
</dbReference>
<feature type="non-terminal residue" evidence="2">
    <location>
        <position position="402"/>
    </location>
</feature>
<evidence type="ECO:0008006" key="3">
    <source>
        <dbReference type="Google" id="ProtNLM"/>
    </source>
</evidence>
<dbReference type="GO" id="GO:0016791">
    <property type="term" value="F:phosphatase activity"/>
    <property type="evidence" value="ECO:0007669"/>
    <property type="project" value="TreeGrafter"/>
</dbReference>
<dbReference type="InterPro" id="IPR052016">
    <property type="entry name" value="Bact_Sigma-Reg"/>
</dbReference>
<dbReference type="InterPro" id="IPR036457">
    <property type="entry name" value="PPM-type-like_dom_sf"/>
</dbReference>
<protein>
    <recommendedName>
        <fullName evidence="3">GAF domain-containing protein</fullName>
    </recommendedName>
</protein>
<name>X0SBH1_9ZZZZ</name>
<dbReference type="Gene3D" id="3.60.40.10">
    <property type="entry name" value="PPM-type phosphatase domain"/>
    <property type="match status" value="1"/>
</dbReference>
<sequence length="402" mass="45015">SESESETLILDFLRQDGISATKPAIQKLVSATSGDVYLIRQISQHCLERVRVRPSSRLRSRDVDLIINRFLRKEVFQYAPLLEAIRLIEEDPDLLQGILLLLAEESVPRSALPLPLSPDLDPLYLTGVVEIFEQDRYRLQNLIYHQFLRQHFSPDRVGRVLAMAGRWESAIDYLETSIQQGSQDFSSDLLPATINSIYASQDLSQAAHFLRRGLSAAFGVVDSQIWLRFPQMDHLRSIGTVDLSRGSEGGNDQEIPISADLLEARAYRTQVPIRGQEDEDNVLRAIPLMVPGSQPIGVVTISEQLANQPQVDLRERDLQITGFLNQATRALNAVKLRRQELTLAGRVQASLLPDGPPVIPGWQIAATWKPARETSGDFYDFVPLPKGRIGIVVADVKGEFRP</sequence>
<dbReference type="PANTHER" id="PTHR43156">
    <property type="entry name" value="STAGE II SPORULATION PROTEIN E-RELATED"/>
    <property type="match status" value="1"/>
</dbReference>
<evidence type="ECO:0000256" key="1">
    <source>
        <dbReference type="ARBA" id="ARBA00022801"/>
    </source>
</evidence>
<gene>
    <name evidence="2" type="ORF">S01H1_13750</name>
</gene>